<gene>
    <name evidence="2" type="ORF">METZ01_LOCUS29302</name>
</gene>
<accession>A0A381QBW1</accession>
<feature type="transmembrane region" description="Helical" evidence="1">
    <location>
        <begin position="87"/>
        <end position="108"/>
    </location>
</feature>
<keyword evidence="1" id="KW-1133">Transmembrane helix</keyword>
<dbReference type="AlphaFoldDB" id="A0A381QBW1"/>
<proteinExistence type="predicted"/>
<organism evidence="2">
    <name type="scientific">marine metagenome</name>
    <dbReference type="NCBI Taxonomy" id="408172"/>
    <lineage>
        <taxon>unclassified sequences</taxon>
        <taxon>metagenomes</taxon>
        <taxon>ecological metagenomes</taxon>
    </lineage>
</organism>
<name>A0A381QBW1_9ZZZZ</name>
<reference evidence="2" key="1">
    <citation type="submission" date="2018-05" db="EMBL/GenBank/DDBJ databases">
        <authorList>
            <person name="Lanie J.A."/>
            <person name="Ng W.-L."/>
            <person name="Kazmierczak K.M."/>
            <person name="Andrzejewski T.M."/>
            <person name="Davidsen T.M."/>
            <person name="Wayne K.J."/>
            <person name="Tettelin H."/>
            <person name="Glass J.I."/>
            <person name="Rusch D."/>
            <person name="Podicherti R."/>
            <person name="Tsui H.-C.T."/>
            <person name="Winkler M.E."/>
        </authorList>
    </citation>
    <scope>NUCLEOTIDE SEQUENCE</scope>
</reference>
<feature type="transmembrane region" description="Helical" evidence="1">
    <location>
        <begin position="58"/>
        <end position="80"/>
    </location>
</feature>
<dbReference type="EMBL" id="UINC01001278">
    <property type="protein sequence ID" value="SUZ76448.1"/>
    <property type="molecule type" value="Genomic_DNA"/>
</dbReference>
<protein>
    <submittedName>
        <fullName evidence="2">Uncharacterized protein</fullName>
    </submittedName>
</protein>
<evidence type="ECO:0000256" key="1">
    <source>
        <dbReference type="SAM" id="Phobius"/>
    </source>
</evidence>
<evidence type="ECO:0000313" key="2">
    <source>
        <dbReference type="EMBL" id="SUZ76448.1"/>
    </source>
</evidence>
<keyword evidence="1" id="KW-0812">Transmembrane</keyword>
<keyword evidence="1" id="KW-0472">Membrane</keyword>
<feature type="transmembrane region" description="Helical" evidence="1">
    <location>
        <begin position="120"/>
        <end position="141"/>
    </location>
</feature>
<sequence>MFYLSIILSFLFSVLFTGTLCIVINLSSNILWLNSQGFDGLLGIFPSSLTHDIANGLLFYQVVGIALTLGFVIAGILRIFIPLRRDFSYGLAGLTSILVMLIGVRIPFYGAALIAGARSSLGFILFLLSGFLGGYIFGKLVSLANDKFRTRGSNV</sequence>